<name>A0A383DY04_9ZZZZ</name>
<accession>A0A383DY04</accession>
<organism evidence="1">
    <name type="scientific">marine metagenome</name>
    <dbReference type="NCBI Taxonomy" id="408172"/>
    <lineage>
        <taxon>unclassified sequences</taxon>
        <taxon>metagenomes</taxon>
        <taxon>ecological metagenomes</taxon>
    </lineage>
</organism>
<evidence type="ECO:0000313" key="1">
    <source>
        <dbReference type="EMBL" id="SVE48728.1"/>
    </source>
</evidence>
<proteinExistence type="predicted"/>
<reference evidence="1" key="1">
    <citation type="submission" date="2018-05" db="EMBL/GenBank/DDBJ databases">
        <authorList>
            <person name="Lanie J.A."/>
            <person name="Ng W.-L."/>
            <person name="Kazmierczak K.M."/>
            <person name="Andrzejewski T.M."/>
            <person name="Davidsen T.M."/>
            <person name="Wayne K.J."/>
            <person name="Tettelin H."/>
            <person name="Glass J.I."/>
            <person name="Rusch D."/>
            <person name="Podicherti R."/>
            <person name="Tsui H.-C.T."/>
            <person name="Winkler M.E."/>
        </authorList>
    </citation>
    <scope>NUCLEOTIDE SEQUENCE</scope>
</reference>
<dbReference type="EMBL" id="UINC01220701">
    <property type="protein sequence ID" value="SVE48728.1"/>
    <property type="molecule type" value="Genomic_DNA"/>
</dbReference>
<feature type="non-terminal residue" evidence="1">
    <location>
        <position position="65"/>
    </location>
</feature>
<protein>
    <submittedName>
        <fullName evidence="1">Uncharacterized protein</fullName>
    </submittedName>
</protein>
<gene>
    <name evidence="1" type="ORF">METZ01_LOCUS501582</name>
</gene>
<sequence>MQKTIHVATISEVNSESGQGVRLRQLLTHMASFYQIHLLAPPTDSLNLPGNRLIHRTLYGDICRA</sequence>
<dbReference type="AlphaFoldDB" id="A0A383DY04"/>